<dbReference type="Proteomes" id="UP000467322">
    <property type="component" value="Unassembled WGS sequence"/>
</dbReference>
<feature type="transmembrane region" description="Helical" evidence="1">
    <location>
        <begin position="84"/>
        <end position="105"/>
    </location>
</feature>
<comment type="caution">
    <text evidence="2">The sequence shown here is derived from an EMBL/GenBank/DDBJ whole genome shotgun (WGS) entry which is preliminary data.</text>
</comment>
<evidence type="ECO:0000313" key="3">
    <source>
        <dbReference type="Proteomes" id="UP000467322"/>
    </source>
</evidence>
<keyword evidence="1" id="KW-0812">Transmembrane</keyword>
<accession>A0A845LY01</accession>
<dbReference type="EMBL" id="WTUX01000002">
    <property type="protein sequence ID" value="MZR11632.1"/>
    <property type="molecule type" value="Genomic_DNA"/>
</dbReference>
<evidence type="ECO:0000313" key="2">
    <source>
        <dbReference type="EMBL" id="MZR11632.1"/>
    </source>
</evidence>
<keyword evidence="1" id="KW-1133">Transmembrane helix</keyword>
<sequence>MNHQISDARIFAGAERIDTSQPRDGDDAGSDDHIVINETVLRALTDPSWDKDVDQAKLVLDQMEFRSAAPLGQRIATRIVESNAVLGLAIVATIGMMIFLLGSAFGAPFGPLTDTVAGLPSVMGD</sequence>
<reference evidence="2 3" key="1">
    <citation type="submission" date="2019-12" db="EMBL/GenBank/DDBJ databases">
        <title>Maritimibacter sp. nov. sp. isolated from sea sand.</title>
        <authorList>
            <person name="Kim J."/>
            <person name="Jeong S.E."/>
            <person name="Jung H.S."/>
            <person name="Jeon C.O."/>
        </authorList>
    </citation>
    <scope>NUCLEOTIDE SEQUENCE [LARGE SCALE GENOMIC DNA]</scope>
    <source>
        <strain evidence="2 3">DP07</strain>
    </source>
</reference>
<proteinExistence type="predicted"/>
<evidence type="ECO:0000256" key="1">
    <source>
        <dbReference type="SAM" id="Phobius"/>
    </source>
</evidence>
<keyword evidence="3" id="KW-1185">Reference proteome</keyword>
<dbReference type="AlphaFoldDB" id="A0A845LY01"/>
<dbReference type="RefSeq" id="WP_161349742.1">
    <property type="nucleotide sequence ID" value="NZ_WTUX01000002.1"/>
</dbReference>
<name>A0A845LY01_9RHOB</name>
<organism evidence="2 3">
    <name type="scientific">Maritimibacter harenae</name>
    <dbReference type="NCBI Taxonomy" id="2606218"/>
    <lineage>
        <taxon>Bacteria</taxon>
        <taxon>Pseudomonadati</taxon>
        <taxon>Pseudomonadota</taxon>
        <taxon>Alphaproteobacteria</taxon>
        <taxon>Rhodobacterales</taxon>
        <taxon>Roseobacteraceae</taxon>
        <taxon>Maritimibacter</taxon>
    </lineage>
</organism>
<protein>
    <submittedName>
        <fullName evidence="2">Uncharacterized protein</fullName>
    </submittedName>
</protein>
<gene>
    <name evidence="2" type="ORF">GQE99_01105</name>
</gene>
<keyword evidence="1" id="KW-0472">Membrane</keyword>